<dbReference type="Proteomes" id="UP000288012">
    <property type="component" value="Unassembled WGS sequence"/>
</dbReference>
<comment type="caution">
    <text evidence="1">The sequence shown here is derived from an EMBL/GenBank/DDBJ whole genome shotgun (WGS) entry which is preliminary data.</text>
</comment>
<organism evidence="1 2">
    <name type="scientific">Legionella septentrionalis</name>
    <dbReference type="NCBI Taxonomy" id="2498109"/>
    <lineage>
        <taxon>Bacteria</taxon>
        <taxon>Pseudomonadati</taxon>
        <taxon>Pseudomonadota</taxon>
        <taxon>Gammaproteobacteria</taxon>
        <taxon>Legionellales</taxon>
        <taxon>Legionellaceae</taxon>
        <taxon>Legionella</taxon>
    </lineage>
</organism>
<dbReference type="Pfam" id="PF02423">
    <property type="entry name" value="OCD_Mu_crystall"/>
    <property type="match status" value="1"/>
</dbReference>
<proteinExistence type="predicted"/>
<gene>
    <name evidence="1" type="ORF">EKM59_05590</name>
</gene>
<sequence>MVLRTACPSIEEGFVNYSKGNCVVPPVGELLFKTPPGEVHIKSGYIRGDDYYVIKIASGFYDQAFNLSSNNGLMLLFSQKTGELLTILLDEGYLTNIRTGIAGAIAAKYLAPGTVNCIGILGTGTQARLQLSFLRSIMPCSNVLAFGRNYRNLLHFQEDMQKEGFNVQITQVMEKLTAICNLIVTTTPSTLPILFAKNIKPGTHITAIGADTSDKQELDVSIFSVADIVVVDSVAQCVERGNTAHAVRKKIIRAENLVELGQIISGESVGRTNDTQITIADLTGLAIQDLQIAKKINEACLA</sequence>
<dbReference type="InterPro" id="IPR023401">
    <property type="entry name" value="ODC_N"/>
</dbReference>
<dbReference type="GO" id="GO:0005737">
    <property type="term" value="C:cytoplasm"/>
    <property type="evidence" value="ECO:0007669"/>
    <property type="project" value="TreeGrafter"/>
</dbReference>
<dbReference type="EMBL" id="RZGR01000013">
    <property type="protein sequence ID" value="RUQ88344.1"/>
    <property type="molecule type" value="Genomic_DNA"/>
</dbReference>
<evidence type="ECO:0000313" key="2">
    <source>
        <dbReference type="Proteomes" id="UP000288012"/>
    </source>
</evidence>
<accession>A0A3S0VAL3</accession>
<dbReference type="PANTHER" id="PTHR13812">
    <property type="entry name" value="KETIMINE REDUCTASE MU-CRYSTALLIN"/>
    <property type="match status" value="1"/>
</dbReference>
<dbReference type="InterPro" id="IPR003462">
    <property type="entry name" value="ODC_Mu_crystall"/>
</dbReference>
<dbReference type="Gene3D" id="3.30.1780.10">
    <property type="entry name" value="ornithine cyclodeaminase, domain 1"/>
    <property type="match status" value="1"/>
</dbReference>
<dbReference type="PANTHER" id="PTHR13812:SF19">
    <property type="entry name" value="KETIMINE REDUCTASE MU-CRYSTALLIN"/>
    <property type="match status" value="1"/>
</dbReference>
<dbReference type="PIRSF" id="PIRSF001439">
    <property type="entry name" value="CryM"/>
    <property type="match status" value="1"/>
</dbReference>
<reference evidence="1 2" key="1">
    <citation type="submission" date="2018-12" db="EMBL/GenBank/DDBJ databases">
        <title>Legionella sp,whole genome shotgun sequence.</title>
        <authorList>
            <person name="Wu H."/>
        </authorList>
    </citation>
    <scope>NUCLEOTIDE SEQUENCE [LARGE SCALE GENOMIC DNA]</scope>
    <source>
        <strain evidence="2">km714</strain>
    </source>
</reference>
<dbReference type="Gene3D" id="3.40.50.720">
    <property type="entry name" value="NAD(P)-binding Rossmann-like Domain"/>
    <property type="match status" value="1"/>
</dbReference>
<name>A0A3S0VAL3_9GAMM</name>
<dbReference type="SUPFAM" id="SSF51735">
    <property type="entry name" value="NAD(P)-binding Rossmann-fold domains"/>
    <property type="match status" value="1"/>
</dbReference>
<protein>
    <submittedName>
        <fullName evidence="1">Ornithine cyclodeaminase family protein</fullName>
    </submittedName>
</protein>
<dbReference type="AlphaFoldDB" id="A0A3S0VAL3"/>
<dbReference type="RefSeq" id="WP_127111234.1">
    <property type="nucleotide sequence ID" value="NZ_RZGR01000013.1"/>
</dbReference>
<evidence type="ECO:0000313" key="1">
    <source>
        <dbReference type="EMBL" id="RUQ88344.1"/>
    </source>
</evidence>
<keyword evidence="2" id="KW-1185">Reference proteome</keyword>
<dbReference type="InterPro" id="IPR036291">
    <property type="entry name" value="NAD(P)-bd_dom_sf"/>
</dbReference>